<accession>A0A067K604</accession>
<evidence type="ECO:0000313" key="2">
    <source>
        <dbReference type="EMBL" id="KDP27685.1"/>
    </source>
</evidence>
<protein>
    <submittedName>
        <fullName evidence="2">Uncharacterized protein</fullName>
    </submittedName>
</protein>
<feature type="region of interest" description="Disordered" evidence="1">
    <location>
        <begin position="1"/>
        <end position="23"/>
    </location>
</feature>
<sequence>MCRPTRRQVPPGPAAGTAPAGSRCCRVRRPEPIGLTGLFVPEAFPGVPDLQKIFRDQFRGPHDVPDVLSTILAYFR</sequence>
<dbReference type="AlphaFoldDB" id="A0A067K604"/>
<dbReference type="Proteomes" id="UP000027138">
    <property type="component" value="Unassembled WGS sequence"/>
</dbReference>
<organism evidence="2 3">
    <name type="scientific">Jatropha curcas</name>
    <name type="common">Barbados nut</name>
    <dbReference type="NCBI Taxonomy" id="180498"/>
    <lineage>
        <taxon>Eukaryota</taxon>
        <taxon>Viridiplantae</taxon>
        <taxon>Streptophyta</taxon>
        <taxon>Embryophyta</taxon>
        <taxon>Tracheophyta</taxon>
        <taxon>Spermatophyta</taxon>
        <taxon>Magnoliopsida</taxon>
        <taxon>eudicotyledons</taxon>
        <taxon>Gunneridae</taxon>
        <taxon>Pentapetalae</taxon>
        <taxon>rosids</taxon>
        <taxon>fabids</taxon>
        <taxon>Malpighiales</taxon>
        <taxon>Euphorbiaceae</taxon>
        <taxon>Crotonoideae</taxon>
        <taxon>Jatropheae</taxon>
        <taxon>Jatropha</taxon>
    </lineage>
</organism>
<name>A0A067K604_JATCU</name>
<dbReference type="EMBL" id="KK914808">
    <property type="protein sequence ID" value="KDP27685.1"/>
    <property type="molecule type" value="Genomic_DNA"/>
</dbReference>
<keyword evidence="3" id="KW-1185">Reference proteome</keyword>
<evidence type="ECO:0000256" key="1">
    <source>
        <dbReference type="SAM" id="MobiDB-lite"/>
    </source>
</evidence>
<proteinExistence type="predicted"/>
<evidence type="ECO:0000313" key="3">
    <source>
        <dbReference type="Proteomes" id="UP000027138"/>
    </source>
</evidence>
<reference evidence="2 3" key="1">
    <citation type="journal article" date="2014" name="PLoS ONE">
        <title>Global Analysis of Gene Expression Profiles in Physic Nut (Jatropha curcas L.) Seedlings Exposed to Salt Stress.</title>
        <authorList>
            <person name="Zhang L."/>
            <person name="Zhang C."/>
            <person name="Wu P."/>
            <person name="Chen Y."/>
            <person name="Li M."/>
            <person name="Jiang H."/>
            <person name="Wu G."/>
        </authorList>
    </citation>
    <scope>NUCLEOTIDE SEQUENCE [LARGE SCALE GENOMIC DNA]</scope>
    <source>
        <strain evidence="3">cv. GZQX0401</strain>
        <tissue evidence="2">Young leaves</tissue>
    </source>
</reference>
<gene>
    <name evidence="2" type="ORF">JCGZ_19724</name>
</gene>